<reference evidence="1" key="1">
    <citation type="submission" date="2023-03" db="UniProtKB">
        <authorList>
            <consortium name="EnsemblPlants"/>
        </authorList>
    </citation>
    <scope>IDENTIFICATION</scope>
</reference>
<dbReference type="Proteomes" id="UP001652600">
    <property type="component" value="Chromosome 6"/>
</dbReference>
<dbReference type="AlphaFoldDB" id="A0A1S3BJN6"/>
<proteinExistence type="predicted"/>
<name>A0A1S3BJN6_CUCME</name>
<dbReference type="InParanoid" id="A0A1S3BJN6"/>
<protein>
    <submittedName>
        <fullName evidence="3">Uncharacterized protein LOC103490783</fullName>
    </submittedName>
</protein>
<dbReference type="OrthoDB" id="1847777at2759"/>
<organism evidence="2 3">
    <name type="scientific">Cucumis melo</name>
    <name type="common">Muskmelon</name>
    <dbReference type="NCBI Taxonomy" id="3656"/>
    <lineage>
        <taxon>Eukaryota</taxon>
        <taxon>Viridiplantae</taxon>
        <taxon>Streptophyta</taxon>
        <taxon>Embryophyta</taxon>
        <taxon>Tracheophyta</taxon>
        <taxon>Spermatophyta</taxon>
        <taxon>Magnoliopsida</taxon>
        <taxon>eudicotyledons</taxon>
        <taxon>Gunneridae</taxon>
        <taxon>Pentapetalae</taxon>
        <taxon>rosids</taxon>
        <taxon>fabids</taxon>
        <taxon>Cucurbitales</taxon>
        <taxon>Cucurbitaceae</taxon>
        <taxon>Benincaseae</taxon>
        <taxon>Cucumis</taxon>
    </lineage>
</organism>
<evidence type="ECO:0000313" key="1">
    <source>
        <dbReference type="EnsemblPlants" id="MELO3C013852.2.1"/>
    </source>
</evidence>
<evidence type="ECO:0000313" key="2">
    <source>
        <dbReference type="Proteomes" id="UP001652600"/>
    </source>
</evidence>
<dbReference type="eggNOG" id="ENOG502S7KC">
    <property type="taxonomic scope" value="Eukaryota"/>
</dbReference>
<reference evidence="3" key="2">
    <citation type="submission" date="2025-04" db="UniProtKB">
        <authorList>
            <consortium name="RefSeq"/>
        </authorList>
    </citation>
    <scope>IDENTIFICATION</scope>
</reference>
<sequence length="108" mass="12564">MSLNCLSCQLLQRTDSERHRDRQIQTYYTSDEFDPSQRSWSGNLSLRQNRGGVFRGMADNKVAPVCHRRAVSFGGKEPRLVRSSGMRRDWSFEDLRTIREEKEPSPNS</sequence>
<dbReference type="KEGG" id="cmo:103490783"/>
<dbReference type="EnsemblPlants" id="MELO3C013852.2.1">
    <property type="protein sequence ID" value="MELO3C013852.2.1"/>
    <property type="gene ID" value="MELO3C013852.2"/>
</dbReference>
<dbReference type="RefSeq" id="XP_008448684.1">
    <property type="nucleotide sequence ID" value="XM_008450462.2"/>
</dbReference>
<evidence type="ECO:0000313" key="3">
    <source>
        <dbReference type="RefSeq" id="XP_008448684.1"/>
    </source>
</evidence>
<keyword evidence="2" id="KW-1185">Reference proteome</keyword>
<accession>A0A1S3BJN6</accession>
<gene>
    <name evidence="3" type="primary">LOC103490783</name>
    <name evidence="1" type="synonym">103490783</name>
</gene>
<dbReference type="GeneID" id="103490783"/>
<dbReference type="PANTHER" id="PTHR36019">
    <property type="entry name" value="PLANT/PROTEIN"/>
    <property type="match status" value="1"/>
</dbReference>
<dbReference type="PANTHER" id="PTHR36019:SF3">
    <property type="entry name" value="PLANT_PROTEIN"/>
    <property type="match status" value="1"/>
</dbReference>
<dbReference type="Gramene" id="MELO3C013852.2.1">
    <property type="protein sequence ID" value="MELO3C013852.2.1"/>
    <property type="gene ID" value="MELO3C013852.2"/>
</dbReference>